<name>D2R6V2_PIRSD</name>
<dbReference type="EMBL" id="CP001848">
    <property type="protein sequence ID" value="ADB17402.1"/>
    <property type="molecule type" value="Genomic_DNA"/>
</dbReference>
<dbReference type="GO" id="GO:0015179">
    <property type="term" value="F:L-amino acid transmembrane transporter activity"/>
    <property type="evidence" value="ECO:0007669"/>
    <property type="project" value="TreeGrafter"/>
</dbReference>
<evidence type="ECO:0000256" key="3">
    <source>
        <dbReference type="ARBA" id="ARBA00022989"/>
    </source>
</evidence>
<protein>
    <submittedName>
        <fullName evidence="6">Amino acid permease-associated region</fullName>
    </submittedName>
</protein>
<evidence type="ECO:0000313" key="6">
    <source>
        <dbReference type="EMBL" id="ADB17402.1"/>
    </source>
</evidence>
<accession>D2R6V2</accession>
<dbReference type="Proteomes" id="UP000001887">
    <property type="component" value="Chromosome"/>
</dbReference>
<feature type="transmembrane region" description="Helical" evidence="5">
    <location>
        <begin position="124"/>
        <end position="152"/>
    </location>
</feature>
<feature type="transmembrane region" description="Helical" evidence="5">
    <location>
        <begin position="164"/>
        <end position="185"/>
    </location>
</feature>
<feature type="transmembrane region" description="Helical" evidence="5">
    <location>
        <begin position="75"/>
        <end position="103"/>
    </location>
</feature>
<dbReference type="Pfam" id="PF13520">
    <property type="entry name" value="AA_permease_2"/>
    <property type="match status" value="1"/>
</dbReference>
<sequence>MDASPETQPTQDSTAAARAQLSLVDSTSIILGIIIGSAIYEKAPSIAAFTLRDLLRWFYQPEQLASAELTSADQWFWGLAAIGLIWGAGAIVALAGALCYAEIATNHSEAGGNYLFLRKAFGRWAGFAFAWVEFWIIRPGNVGAISFVLATYASKIIPIGTSKLATVGVAAGSILVLTVLNVVGIQAGKWTQNLLTLAKVVGLSAVVLIGLTSPWPVMQTVAPESLAPAPMPGIALAMVFVMFAYGGWSDMSYVAAEVRDPKRNISRALVLGTIAVAVIYLLVNFAFFRALGTAMYSSPSIAADVLATRFGSAGSVIISVLICVSCLGAIHGMILTGSRVSFALGNEHPLLGWLGSWEAERGVPRRSLWIQGLATVAMVIAFGLYDKGFERLVCFTGPFFWGFFAIIGLSLPMLRYRFPEASLYRTPLVWLVVPIFVISSLLMSYSSFSYAITELLTWESLAWGIVVIVSGIIVGVIDQLRSGAKRPEAL</sequence>
<evidence type="ECO:0000256" key="2">
    <source>
        <dbReference type="ARBA" id="ARBA00022692"/>
    </source>
</evidence>
<dbReference type="AlphaFoldDB" id="D2R6V2"/>
<comment type="subcellular location">
    <subcellularLocation>
        <location evidence="1">Membrane</location>
        <topology evidence="1">Multi-pass membrane protein</topology>
    </subcellularLocation>
</comment>
<feature type="transmembrane region" description="Helical" evidence="5">
    <location>
        <begin position="460"/>
        <end position="477"/>
    </location>
</feature>
<feature type="transmembrane region" description="Helical" evidence="5">
    <location>
        <begin position="268"/>
        <end position="290"/>
    </location>
</feature>
<evidence type="ECO:0000313" key="7">
    <source>
        <dbReference type="Proteomes" id="UP000001887"/>
    </source>
</evidence>
<feature type="transmembrane region" description="Helical" evidence="5">
    <location>
        <begin position="21"/>
        <end position="40"/>
    </location>
</feature>
<feature type="transmembrane region" description="Helical" evidence="5">
    <location>
        <begin position="368"/>
        <end position="385"/>
    </location>
</feature>
<dbReference type="InterPro" id="IPR002293">
    <property type="entry name" value="AA/rel_permease1"/>
</dbReference>
<feature type="transmembrane region" description="Helical" evidence="5">
    <location>
        <begin position="310"/>
        <end position="330"/>
    </location>
</feature>
<feature type="transmembrane region" description="Helical" evidence="5">
    <location>
        <begin position="229"/>
        <end position="248"/>
    </location>
</feature>
<dbReference type="OrthoDB" id="9809628at2"/>
<reference evidence="6 7" key="1">
    <citation type="journal article" date="2009" name="Stand. Genomic Sci.">
        <title>Complete genome sequence of Pirellula staleyi type strain (ATCC 27377).</title>
        <authorList>
            <person name="Clum A."/>
            <person name="Tindall B.J."/>
            <person name="Sikorski J."/>
            <person name="Ivanova N."/>
            <person name="Mavrommatis K."/>
            <person name="Lucas S."/>
            <person name="Glavina del Rio T."/>
            <person name="Nolan M."/>
            <person name="Chen F."/>
            <person name="Tice H."/>
            <person name="Pitluck S."/>
            <person name="Cheng J.F."/>
            <person name="Chertkov O."/>
            <person name="Brettin T."/>
            <person name="Han C."/>
            <person name="Detter J.C."/>
            <person name="Kuske C."/>
            <person name="Bruce D."/>
            <person name="Goodwin L."/>
            <person name="Ovchinikova G."/>
            <person name="Pati A."/>
            <person name="Mikhailova N."/>
            <person name="Chen A."/>
            <person name="Palaniappan K."/>
            <person name="Land M."/>
            <person name="Hauser L."/>
            <person name="Chang Y.J."/>
            <person name="Jeffries C.D."/>
            <person name="Chain P."/>
            <person name="Rohde M."/>
            <person name="Goker M."/>
            <person name="Bristow J."/>
            <person name="Eisen J.A."/>
            <person name="Markowitz V."/>
            <person name="Hugenholtz P."/>
            <person name="Kyrpides N.C."/>
            <person name="Klenk H.P."/>
            <person name="Lapidus A."/>
        </authorList>
    </citation>
    <scope>NUCLEOTIDE SEQUENCE [LARGE SCALE GENOMIC DNA]</scope>
    <source>
        <strain evidence="7">ATCC 27377 / DSM 6068 / ICPB 4128</strain>
    </source>
</reference>
<feature type="transmembrane region" description="Helical" evidence="5">
    <location>
        <begin position="197"/>
        <end position="217"/>
    </location>
</feature>
<dbReference type="PANTHER" id="PTHR11785">
    <property type="entry name" value="AMINO ACID TRANSPORTER"/>
    <property type="match status" value="1"/>
</dbReference>
<proteinExistence type="predicted"/>
<dbReference type="HOGENOM" id="CLU_007946_3_4_0"/>
<dbReference type="PIRSF" id="PIRSF006060">
    <property type="entry name" value="AA_transporter"/>
    <property type="match status" value="1"/>
</dbReference>
<dbReference type="eggNOG" id="COG0531">
    <property type="taxonomic scope" value="Bacteria"/>
</dbReference>
<evidence type="ECO:0000256" key="1">
    <source>
        <dbReference type="ARBA" id="ARBA00004141"/>
    </source>
</evidence>
<dbReference type="Gene3D" id="1.20.1740.10">
    <property type="entry name" value="Amino acid/polyamine transporter I"/>
    <property type="match status" value="1"/>
</dbReference>
<evidence type="ECO:0000256" key="4">
    <source>
        <dbReference type="ARBA" id="ARBA00023136"/>
    </source>
</evidence>
<keyword evidence="3 5" id="KW-1133">Transmembrane helix</keyword>
<dbReference type="KEGG" id="psl:Psta_2734"/>
<evidence type="ECO:0000256" key="5">
    <source>
        <dbReference type="SAM" id="Phobius"/>
    </source>
</evidence>
<keyword evidence="7" id="KW-1185">Reference proteome</keyword>
<feature type="transmembrane region" description="Helical" evidence="5">
    <location>
        <begin position="397"/>
        <end position="416"/>
    </location>
</feature>
<feature type="transmembrane region" description="Helical" evidence="5">
    <location>
        <begin position="428"/>
        <end position="448"/>
    </location>
</feature>
<dbReference type="PANTHER" id="PTHR11785:SF512">
    <property type="entry name" value="SOBREMESA, ISOFORM B"/>
    <property type="match status" value="1"/>
</dbReference>
<dbReference type="InterPro" id="IPR050598">
    <property type="entry name" value="AminoAcid_Transporter"/>
</dbReference>
<keyword evidence="4 5" id="KW-0472">Membrane</keyword>
<dbReference type="STRING" id="530564.Psta_2734"/>
<dbReference type="GO" id="GO:0016020">
    <property type="term" value="C:membrane"/>
    <property type="evidence" value="ECO:0007669"/>
    <property type="project" value="UniProtKB-SubCell"/>
</dbReference>
<keyword evidence="2 5" id="KW-0812">Transmembrane</keyword>
<gene>
    <name evidence="6" type="ordered locus">Psta_2734</name>
</gene>
<organism evidence="6 7">
    <name type="scientific">Pirellula staleyi (strain ATCC 27377 / DSM 6068 / ICPB 4128)</name>
    <name type="common">Pirella staleyi</name>
    <dbReference type="NCBI Taxonomy" id="530564"/>
    <lineage>
        <taxon>Bacteria</taxon>
        <taxon>Pseudomonadati</taxon>
        <taxon>Planctomycetota</taxon>
        <taxon>Planctomycetia</taxon>
        <taxon>Pirellulales</taxon>
        <taxon>Pirellulaceae</taxon>
        <taxon>Pirellula</taxon>
    </lineage>
</organism>